<dbReference type="PANTHER" id="PTHR43806">
    <property type="entry name" value="PEPTIDASE S8"/>
    <property type="match status" value="1"/>
</dbReference>
<protein>
    <submittedName>
        <fullName evidence="10">Serine protease, subtilisin family</fullName>
    </submittedName>
</protein>
<dbReference type="Pfam" id="PF00082">
    <property type="entry name" value="Peptidase_S8"/>
    <property type="match status" value="1"/>
</dbReference>
<dbReference type="EMBL" id="FQWZ01000007">
    <property type="protein sequence ID" value="SHH22795.1"/>
    <property type="molecule type" value="Genomic_DNA"/>
</dbReference>
<evidence type="ECO:0000313" key="10">
    <source>
        <dbReference type="EMBL" id="SHH22795.1"/>
    </source>
</evidence>
<feature type="region of interest" description="Disordered" evidence="7">
    <location>
        <begin position="28"/>
        <end position="62"/>
    </location>
</feature>
<dbReference type="Gene3D" id="3.40.50.200">
    <property type="entry name" value="Peptidase S8/S53 domain"/>
    <property type="match status" value="1"/>
</dbReference>
<dbReference type="GO" id="GO:0006508">
    <property type="term" value="P:proteolysis"/>
    <property type="evidence" value="ECO:0007669"/>
    <property type="project" value="UniProtKB-KW"/>
</dbReference>
<dbReference type="InterPro" id="IPR000209">
    <property type="entry name" value="Peptidase_S8/S53_dom"/>
</dbReference>
<name>A0A1M5R8Y9_9GAMM</name>
<dbReference type="Proteomes" id="UP000199758">
    <property type="component" value="Unassembled WGS sequence"/>
</dbReference>
<keyword evidence="2 6" id="KW-0645">Protease</keyword>
<feature type="domain" description="Peptidase S8/S53" evidence="9">
    <location>
        <begin position="180"/>
        <end position="488"/>
    </location>
</feature>
<dbReference type="InterPro" id="IPR050131">
    <property type="entry name" value="Peptidase_S8_subtilisin-like"/>
</dbReference>
<dbReference type="PROSITE" id="PS51257">
    <property type="entry name" value="PROKAR_LIPOPROTEIN"/>
    <property type="match status" value="1"/>
</dbReference>
<evidence type="ECO:0000256" key="2">
    <source>
        <dbReference type="ARBA" id="ARBA00022670"/>
    </source>
</evidence>
<evidence type="ECO:0000256" key="1">
    <source>
        <dbReference type="ARBA" id="ARBA00011073"/>
    </source>
</evidence>
<dbReference type="SUPFAM" id="SSF52743">
    <property type="entry name" value="Subtilisin-like"/>
    <property type="match status" value="1"/>
</dbReference>
<dbReference type="InterPro" id="IPR036852">
    <property type="entry name" value="Peptidase_S8/S53_dom_sf"/>
</dbReference>
<evidence type="ECO:0000259" key="9">
    <source>
        <dbReference type="Pfam" id="PF00082"/>
    </source>
</evidence>
<keyword evidence="11" id="KW-1185">Reference proteome</keyword>
<keyword evidence="4 6" id="KW-0720">Serine protease</keyword>
<dbReference type="InterPro" id="IPR022398">
    <property type="entry name" value="Peptidase_S8_His-AS"/>
</dbReference>
<comment type="similarity">
    <text evidence="1 6">Belongs to the peptidase S8 family.</text>
</comment>
<evidence type="ECO:0000256" key="6">
    <source>
        <dbReference type="PROSITE-ProRule" id="PRU01240"/>
    </source>
</evidence>
<dbReference type="PROSITE" id="PS51892">
    <property type="entry name" value="SUBTILASE"/>
    <property type="match status" value="1"/>
</dbReference>
<keyword evidence="8" id="KW-0732">Signal</keyword>
<accession>A0A1M5R8Y9</accession>
<organism evidence="10 11">
    <name type="scientific">Hydrocarboniphaga daqingensis</name>
    <dbReference type="NCBI Taxonomy" id="490188"/>
    <lineage>
        <taxon>Bacteria</taxon>
        <taxon>Pseudomonadati</taxon>
        <taxon>Pseudomonadota</taxon>
        <taxon>Gammaproteobacteria</taxon>
        <taxon>Nevskiales</taxon>
        <taxon>Nevskiaceae</taxon>
        <taxon>Hydrocarboniphaga</taxon>
    </lineage>
</organism>
<feature type="compositionally biased region" description="Pro residues" evidence="7">
    <location>
        <begin position="43"/>
        <end position="56"/>
    </location>
</feature>
<feature type="signal peptide" evidence="8">
    <location>
        <begin position="1"/>
        <end position="29"/>
    </location>
</feature>
<evidence type="ECO:0000256" key="8">
    <source>
        <dbReference type="SAM" id="SignalP"/>
    </source>
</evidence>
<reference evidence="10 11" key="1">
    <citation type="submission" date="2016-11" db="EMBL/GenBank/DDBJ databases">
        <authorList>
            <person name="Jaros S."/>
            <person name="Januszkiewicz K."/>
            <person name="Wedrychowicz H."/>
        </authorList>
    </citation>
    <scope>NUCLEOTIDE SEQUENCE [LARGE SCALE GENOMIC DNA]</scope>
    <source>
        <strain evidence="10 11">CGMCC 1.7049</strain>
    </source>
</reference>
<feature type="active site" description="Charge relay system" evidence="5 6">
    <location>
        <position position="189"/>
    </location>
</feature>
<dbReference type="STRING" id="490188.SAMN04488068_2970"/>
<dbReference type="PANTHER" id="PTHR43806:SF11">
    <property type="entry name" value="CEREVISIN-RELATED"/>
    <property type="match status" value="1"/>
</dbReference>
<dbReference type="RefSeq" id="WP_072898662.1">
    <property type="nucleotide sequence ID" value="NZ_FQWZ01000007.1"/>
</dbReference>
<proteinExistence type="inferred from homology"/>
<sequence length="869" mass="89222">MSVSRFVVRHSLMSVWLVLLAACGSGSSAGGTGTPAPGGGTPPTTPEVPQPEPPAPTASIGSCEATGAARTAERLARMRPGTLGQFVVSFDGKAGVTPAQKALLQTLPVRGAYTLNRLPIAGIVATREAAQKLMATPGVRSLRFNDPVTLDDEAANVLTSVTRAQAQTALVNADGQPYTGKGISILVNDSGIDGTHRDLQFGGKLLQNALGHLNGLGDVVGINPNLPIENVPNTDVLGSHGSHVAGIAAGDGTASAGLFTGSAKGASLIGYGSGAALFVLDTLGGFDYAMQILDTHPEYNLRIVTNSFGNTGDVGTCFDPADPTNIATKALSDRGVIVVFSAGNSGSGPDTITGNFKKAPWVLAAANAEKSGLLAPSSSRGSLARGSYFTDVDGERLIVNDRPTVVTPGTNYISARAVAADPFTPLDTEADISSGAIPLELIPFYTQKTGTSMAAPHLAGLVALLLEANPALTWREIKPIFEKTATNMPGYEPWEVGAGMANVEAALAMALSLRRDYGVPNHTQRGFFASIALGESTVTPVSVAFAPAGAVEPVSFEVGADDSLVLAQWTQPEGNACTCAIVLTDPDGNRYGSSIALPVLGATVATSAPARAGIWQFSVSGIGSLSGVSLDPLGVTNGIAGPGTVDATLTVFKTGTTQGLADIRGRSDQTTIEFAVAKRLVDGLPAGFTPDALLTRRQLAEYLMAFGVRQTREPSQAKRYTDTTGFAAAVADAVTAPGQLLMDLSPEALPPLAPASNGKFNPAGTVSRQQAAFALVQAIGRQALTAQYEGMDLFAFDAEGNTVPVADAADVDPALRNHVQDAIALGILDVQLSQQGGATVARINPKGTVSRAAYAGLATRAYNSIPFPE</sequence>
<feature type="chain" id="PRO_5013245988" evidence="8">
    <location>
        <begin position="30"/>
        <end position="869"/>
    </location>
</feature>
<dbReference type="InterPro" id="IPR015500">
    <property type="entry name" value="Peptidase_S8_subtilisin-rel"/>
</dbReference>
<dbReference type="PROSITE" id="PS00137">
    <property type="entry name" value="SUBTILASE_HIS"/>
    <property type="match status" value="1"/>
</dbReference>
<evidence type="ECO:0000256" key="7">
    <source>
        <dbReference type="SAM" id="MobiDB-lite"/>
    </source>
</evidence>
<feature type="compositionally biased region" description="Gly residues" evidence="7">
    <location>
        <begin position="28"/>
        <end position="41"/>
    </location>
</feature>
<dbReference type="GO" id="GO:0004252">
    <property type="term" value="F:serine-type endopeptidase activity"/>
    <property type="evidence" value="ECO:0007669"/>
    <property type="project" value="UniProtKB-UniRule"/>
</dbReference>
<evidence type="ECO:0000313" key="11">
    <source>
        <dbReference type="Proteomes" id="UP000199758"/>
    </source>
</evidence>
<gene>
    <name evidence="10" type="ORF">SAMN04488068_2970</name>
</gene>
<evidence type="ECO:0000256" key="4">
    <source>
        <dbReference type="ARBA" id="ARBA00022825"/>
    </source>
</evidence>
<evidence type="ECO:0000256" key="3">
    <source>
        <dbReference type="ARBA" id="ARBA00022801"/>
    </source>
</evidence>
<keyword evidence="3 6" id="KW-0378">Hydrolase</keyword>
<feature type="active site" description="Charge relay system" evidence="5 6">
    <location>
        <position position="240"/>
    </location>
</feature>
<dbReference type="PRINTS" id="PR00723">
    <property type="entry name" value="SUBTILISIN"/>
</dbReference>
<dbReference type="AlphaFoldDB" id="A0A1M5R8Y9"/>
<evidence type="ECO:0000256" key="5">
    <source>
        <dbReference type="PIRSR" id="PIRSR615500-1"/>
    </source>
</evidence>
<dbReference type="OrthoDB" id="9790784at2"/>
<feature type="active site" description="Charge relay system" evidence="5 6">
    <location>
        <position position="452"/>
    </location>
</feature>